<evidence type="ECO:0000313" key="3">
    <source>
        <dbReference type="Proteomes" id="UP000182932"/>
    </source>
</evidence>
<dbReference type="AlphaFoldDB" id="A0A975ZNR6"/>
<comment type="caution">
    <text evidence="2">The sequence shown here is derived from an EMBL/GenBank/DDBJ whole genome shotgun (WGS) entry which is preliminary data.</text>
</comment>
<dbReference type="Proteomes" id="UP000182932">
    <property type="component" value="Unassembled WGS sequence"/>
</dbReference>
<feature type="domain" description="Anti-sigma factor NepR" evidence="1">
    <location>
        <begin position="12"/>
        <end position="45"/>
    </location>
</feature>
<name>A0A975ZNR6_9RHOB</name>
<proteinExistence type="predicted"/>
<gene>
    <name evidence="2" type="ORF">SAMN04487940_10864</name>
</gene>
<dbReference type="InterPro" id="IPR041649">
    <property type="entry name" value="NepR"/>
</dbReference>
<sequence length="58" mass="6762">MANNSKTTKLDRQIDENLRRVYSDLSEEPLPDRFSQLLEKLRQQEEAKTGSQQPKDDA</sequence>
<dbReference type="EMBL" id="FNYY01000008">
    <property type="protein sequence ID" value="SEJ63425.1"/>
    <property type="molecule type" value="Genomic_DNA"/>
</dbReference>
<protein>
    <recommendedName>
        <fullName evidence="1">Anti-sigma factor NepR domain-containing protein</fullName>
    </recommendedName>
</protein>
<dbReference type="Pfam" id="PF18557">
    <property type="entry name" value="NepR"/>
    <property type="match status" value="1"/>
</dbReference>
<organism evidence="2 3">
    <name type="scientific">Marinovum algicola</name>
    <dbReference type="NCBI Taxonomy" id="42444"/>
    <lineage>
        <taxon>Bacteria</taxon>
        <taxon>Pseudomonadati</taxon>
        <taxon>Pseudomonadota</taxon>
        <taxon>Alphaproteobacteria</taxon>
        <taxon>Rhodobacterales</taxon>
        <taxon>Roseobacteraceae</taxon>
        <taxon>Marinovum</taxon>
    </lineage>
</organism>
<keyword evidence="3" id="KW-1185">Reference proteome</keyword>
<evidence type="ECO:0000313" key="2">
    <source>
        <dbReference type="EMBL" id="SEJ63425.1"/>
    </source>
</evidence>
<accession>A0A975ZNR6</accession>
<evidence type="ECO:0000259" key="1">
    <source>
        <dbReference type="Pfam" id="PF18557"/>
    </source>
</evidence>
<reference evidence="2 3" key="1">
    <citation type="submission" date="2016-10" db="EMBL/GenBank/DDBJ databases">
        <authorList>
            <person name="Varghese N."/>
            <person name="Submissions S."/>
        </authorList>
    </citation>
    <scope>NUCLEOTIDE SEQUENCE [LARGE SCALE GENOMIC DNA]</scope>
    <source>
        <strain evidence="2 3">FF3</strain>
    </source>
</reference>